<dbReference type="Proteomes" id="UP000199205">
    <property type="component" value="Unassembled WGS sequence"/>
</dbReference>
<proteinExistence type="predicted"/>
<evidence type="ECO:0000256" key="1">
    <source>
        <dbReference type="SAM" id="MobiDB-lite"/>
    </source>
</evidence>
<reference evidence="3" key="1">
    <citation type="submission" date="2016-08" db="EMBL/GenBank/DDBJ databases">
        <authorList>
            <person name="Seilhamer J.J."/>
        </authorList>
    </citation>
    <scope>NUCLEOTIDE SEQUENCE [LARGE SCALE GENOMIC DNA]</scope>
    <source>
        <strain evidence="3">P1-7</strain>
    </source>
</reference>
<dbReference type="Proteomes" id="UP000565576">
    <property type="component" value="Unassembled WGS sequence"/>
</dbReference>
<protein>
    <submittedName>
        <fullName evidence="3">Uncharacterized protein</fullName>
    </submittedName>
</protein>
<dbReference type="AlphaFoldDB" id="A0A1C3XH38"/>
<dbReference type="EMBL" id="FMAF01000040">
    <property type="protein sequence ID" value="SCB51529.1"/>
    <property type="molecule type" value="Genomic_DNA"/>
</dbReference>
<accession>A0A1C3XH38</accession>
<evidence type="ECO:0000313" key="5">
    <source>
        <dbReference type="Proteomes" id="UP000565576"/>
    </source>
</evidence>
<name>A0A1C3XH38_9HYPH</name>
<reference evidence="4" key="2">
    <citation type="submission" date="2016-08" db="EMBL/GenBank/DDBJ databases">
        <authorList>
            <person name="Varghese N."/>
            <person name="Submissions Spin"/>
        </authorList>
    </citation>
    <scope>NUCLEOTIDE SEQUENCE [LARGE SCALE GENOMIC DNA]</scope>
    <source>
        <strain evidence="4">P1-7</strain>
    </source>
</reference>
<evidence type="ECO:0000313" key="4">
    <source>
        <dbReference type="Proteomes" id="UP000199205"/>
    </source>
</evidence>
<evidence type="ECO:0000313" key="3">
    <source>
        <dbReference type="EMBL" id="SCB51529.1"/>
    </source>
</evidence>
<organism evidence="3 4">
    <name type="scientific">Rhizobium lusitanum</name>
    <dbReference type="NCBI Taxonomy" id="293958"/>
    <lineage>
        <taxon>Bacteria</taxon>
        <taxon>Pseudomonadati</taxon>
        <taxon>Pseudomonadota</taxon>
        <taxon>Alphaproteobacteria</taxon>
        <taxon>Hyphomicrobiales</taxon>
        <taxon>Rhizobiaceae</taxon>
        <taxon>Rhizobium/Agrobacterium group</taxon>
        <taxon>Rhizobium</taxon>
    </lineage>
</organism>
<dbReference type="RefSeq" id="WP_004122923.1">
    <property type="nucleotide sequence ID" value="NZ_FMAF01000040.1"/>
</dbReference>
<sequence>MQWRRAEATSEFGDLLDVIRESCGLVDFREVADEARRFLSMPLPPPQLPGAQRQPAAKRGSPKAARRLFAMSQPIAGTLPNDTSPVAAFCSPRMSARCASIPAATTGISLRARRRLFLP</sequence>
<evidence type="ECO:0000313" key="2">
    <source>
        <dbReference type="EMBL" id="MBB6489235.1"/>
    </source>
</evidence>
<gene>
    <name evidence="3" type="ORF">GA0061101_14033</name>
    <name evidence="2" type="ORF">GGD46_006562</name>
</gene>
<reference evidence="2 5" key="3">
    <citation type="submission" date="2020-08" db="EMBL/GenBank/DDBJ databases">
        <title>Genomic Encyclopedia of Type Strains, Phase IV (KMG-V): Genome sequencing to study the core and pangenomes of soil and plant-associated prokaryotes.</title>
        <authorList>
            <person name="Whitman W."/>
        </authorList>
    </citation>
    <scope>NUCLEOTIDE SEQUENCE [LARGE SCALE GENOMIC DNA]</scope>
    <source>
        <strain evidence="2 5">SEMIA 4060</strain>
    </source>
</reference>
<dbReference type="EMBL" id="JACHBG010000034">
    <property type="protein sequence ID" value="MBB6489235.1"/>
    <property type="molecule type" value="Genomic_DNA"/>
</dbReference>
<feature type="region of interest" description="Disordered" evidence="1">
    <location>
        <begin position="40"/>
        <end position="64"/>
    </location>
</feature>